<dbReference type="Gene3D" id="3.40.630.40">
    <property type="entry name" value="Zn-dependent exopeptidases"/>
    <property type="match status" value="1"/>
</dbReference>
<protein>
    <submittedName>
        <fullName evidence="4">N-acetylmuramoyl-L-alanine amidase</fullName>
    </submittedName>
</protein>
<dbReference type="Proteomes" id="UP000184386">
    <property type="component" value="Unassembled WGS sequence"/>
</dbReference>
<evidence type="ECO:0000256" key="2">
    <source>
        <dbReference type="SAM" id="MobiDB-lite"/>
    </source>
</evidence>
<dbReference type="InterPro" id="IPR012854">
    <property type="entry name" value="Cu_amine_oxidase-like_N"/>
</dbReference>
<evidence type="ECO:0000259" key="3">
    <source>
        <dbReference type="SMART" id="SM00646"/>
    </source>
</evidence>
<sequence length="983" mass="106297">MIKFKNLNFKNNKIQYNDRGKNKHIDFWKSRLTYIMAVVILICFMPVTSAKAAAGLSLYNYQTKQDFTYNGNQVVYTYNGKKIPSKVPGIIIDGTSMASVKEIFADSGIQMAYKLQGEDKLTLSYGKTVMAMTLGSKTVLVNGKTVTAPLAPVKVKFKAQNTSKILVPARFVAESFGFSYQWDGISTAGITGALGLNYNGSDINYTGTQGKVSIDGKTVKSGSIPVIIVDDTALLPGWSVFADSSIKAGFSYNKKTNEVILKKNGTVIKLTIGNKTAYVNGKASVLDTPPLYVTNLSSKEACVMVPGSFIAANLGYDYSWNSGTKTSQITTKSNSGKNNSGQNNNGQDNSGQNNSGQNNNGQNNNGQNNSGQNNNGQSNNGQNNSGKNNNGQNSNGQSNNGQNNNGQNNNGQNSNGDNNNGNQSGTDNTTLPDTDLFLWELLPQLSDGYMAASNAANTKEVSQDGGILSNIQSINLDQVLNGTSQKEVYTIKAAAPLSKTTINTEGNLLKLHINNSYVYAASNNLGGVLAGGYNAVSNTIENYSEISFQLINADTKYEAALSDDKCTLTLTLYPNYINSVAAGRKNGEEFVKITGLKVMPVTVTESTGSIVLQVPYSINGVGNNSSASSLDCIKAVNIANVNDYTTNITINKASGYSYRVEQDQNSYTILFTKGDTSGNGGNTQSALQFKLPQEVNYSDVTTEDRYRFDRNQIAILLPGDLTDFYNSNPVTFSSGVVQNVSVNYVNNQTEILIETSKLQGFRLAKTKSGVSVTLGDPREMYKNIVLLDPGHGSNRAGATRTLNGKKIMEKDLALAILYEKAQKYFNAPDSPIKVYYTRNGDETKYSDYYKELYDRAARAKSVGADLYVSLHMNSSTATSPKGTEIHYSSKNNKANASGLTSRKMAEMFLNNLTANLGTINRGVKDGGIIVVKENTVPAVLIELGFMSNKEELTLLNDPDFQDRAAKSIYDTLCQVFAAYPTGR</sequence>
<feature type="domain" description="MurNAc-LAA" evidence="3">
    <location>
        <begin position="856"/>
        <end position="973"/>
    </location>
</feature>
<keyword evidence="1" id="KW-0378">Hydrolase</keyword>
<dbReference type="SMART" id="SM00646">
    <property type="entry name" value="Ami_3"/>
    <property type="match status" value="1"/>
</dbReference>
<dbReference type="STRING" id="1121322.SAMN02745136_00362"/>
<accession>A0A1M6K8U9</accession>
<dbReference type="InterPro" id="IPR036582">
    <property type="entry name" value="Mao_N_sf"/>
</dbReference>
<gene>
    <name evidence="4" type="ORF">SAMN02745136_00362</name>
</gene>
<dbReference type="GO" id="GO:0030288">
    <property type="term" value="C:outer membrane-bounded periplasmic space"/>
    <property type="evidence" value="ECO:0007669"/>
    <property type="project" value="TreeGrafter"/>
</dbReference>
<dbReference type="PANTHER" id="PTHR30404:SF0">
    <property type="entry name" value="N-ACETYLMURAMOYL-L-ALANINE AMIDASE AMIC"/>
    <property type="match status" value="1"/>
</dbReference>
<dbReference type="InterPro" id="IPR050695">
    <property type="entry name" value="N-acetylmuramoyl_amidase_3"/>
</dbReference>
<dbReference type="Pfam" id="PF07833">
    <property type="entry name" value="Cu_amine_oxidN1"/>
    <property type="match status" value="2"/>
</dbReference>
<dbReference type="GO" id="GO:0009253">
    <property type="term" value="P:peptidoglycan catabolic process"/>
    <property type="evidence" value="ECO:0007669"/>
    <property type="project" value="InterPro"/>
</dbReference>
<dbReference type="Pfam" id="PF01520">
    <property type="entry name" value="Amidase_3"/>
    <property type="match status" value="1"/>
</dbReference>
<dbReference type="SUPFAM" id="SSF53187">
    <property type="entry name" value="Zn-dependent exopeptidases"/>
    <property type="match status" value="1"/>
</dbReference>
<evidence type="ECO:0000256" key="1">
    <source>
        <dbReference type="ARBA" id="ARBA00022801"/>
    </source>
</evidence>
<dbReference type="AlphaFoldDB" id="A0A1M6K8U9"/>
<dbReference type="OrthoDB" id="9806267at2"/>
<keyword evidence="5" id="KW-1185">Reference proteome</keyword>
<reference evidence="4 5" key="1">
    <citation type="submission" date="2016-11" db="EMBL/GenBank/DDBJ databases">
        <authorList>
            <person name="Jaros S."/>
            <person name="Januszkiewicz K."/>
            <person name="Wedrychowicz H."/>
        </authorList>
    </citation>
    <scope>NUCLEOTIDE SEQUENCE [LARGE SCALE GENOMIC DNA]</scope>
    <source>
        <strain evidence="4 5">DSM 15929</strain>
    </source>
</reference>
<proteinExistence type="predicted"/>
<dbReference type="GO" id="GO:0008745">
    <property type="term" value="F:N-acetylmuramoyl-L-alanine amidase activity"/>
    <property type="evidence" value="ECO:0007669"/>
    <property type="project" value="InterPro"/>
</dbReference>
<dbReference type="CDD" id="cd02696">
    <property type="entry name" value="MurNAc-LAA"/>
    <property type="match status" value="1"/>
</dbReference>
<feature type="region of interest" description="Disordered" evidence="2">
    <location>
        <begin position="327"/>
        <end position="432"/>
    </location>
</feature>
<dbReference type="EMBL" id="FRAC01000006">
    <property type="protein sequence ID" value="SHJ55323.1"/>
    <property type="molecule type" value="Genomic_DNA"/>
</dbReference>
<dbReference type="RefSeq" id="WP_073272351.1">
    <property type="nucleotide sequence ID" value="NZ_FRAC01000006.1"/>
</dbReference>
<feature type="compositionally biased region" description="Low complexity" evidence="2">
    <location>
        <begin position="333"/>
        <end position="425"/>
    </location>
</feature>
<name>A0A1M6K8U9_9FIRM</name>
<dbReference type="InterPro" id="IPR002508">
    <property type="entry name" value="MurNAc-LAA_cat"/>
</dbReference>
<evidence type="ECO:0000313" key="4">
    <source>
        <dbReference type="EMBL" id="SHJ55323.1"/>
    </source>
</evidence>
<dbReference type="PANTHER" id="PTHR30404">
    <property type="entry name" value="N-ACETYLMURAMOYL-L-ALANINE AMIDASE"/>
    <property type="match status" value="1"/>
</dbReference>
<dbReference type="Gene3D" id="3.30.457.10">
    <property type="entry name" value="Copper amine oxidase-like, N-terminal domain"/>
    <property type="match status" value="2"/>
</dbReference>
<evidence type="ECO:0000313" key="5">
    <source>
        <dbReference type="Proteomes" id="UP000184386"/>
    </source>
</evidence>
<organism evidence="4 5">
    <name type="scientific">Anaerocolumna jejuensis DSM 15929</name>
    <dbReference type="NCBI Taxonomy" id="1121322"/>
    <lineage>
        <taxon>Bacteria</taxon>
        <taxon>Bacillati</taxon>
        <taxon>Bacillota</taxon>
        <taxon>Clostridia</taxon>
        <taxon>Lachnospirales</taxon>
        <taxon>Lachnospiraceae</taxon>
        <taxon>Anaerocolumna</taxon>
    </lineage>
</organism>
<dbReference type="SUPFAM" id="SSF55383">
    <property type="entry name" value="Copper amine oxidase, domain N"/>
    <property type="match status" value="2"/>
</dbReference>